<comment type="caution">
    <text evidence="3">The sequence shown here is derived from an EMBL/GenBank/DDBJ whole genome shotgun (WGS) entry which is preliminary data.</text>
</comment>
<keyword evidence="4" id="KW-1185">Reference proteome</keyword>
<dbReference type="Gene3D" id="3.90.226.10">
    <property type="entry name" value="2-enoyl-CoA Hydratase, Chain A, domain 1"/>
    <property type="match status" value="1"/>
</dbReference>
<reference evidence="3" key="1">
    <citation type="submission" date="2019-02" db="EMBL/GenBank/DDBJ databases">
        <authorList>
            <person name="Li S.-H."/>
        </authorList>
    </citation>
    <scope>NUCLEOTIDE SEQUENCE</scope>
    <source>
        <strain evidence="3">IMCC8485</strain>
    </source>
</reference>
<dbReference type="CDD" id="cd06558">
    <property type="entry name" value="crotonase-like"/>
    <property type="match status" value="1"/>
</dbReference>
<gene>
    <name evidence="3" type="ORF">EYC87_19220</name>
</gene>
<comment type="similarity">
    <text evidence="1">Belongs to the enoyl-CoA hydratase/isomerase family.</text>
</comment>
<keyword evidence="2" id="KW-0812">Transmembrane</keyword>
<feature type="transmembrane region" description="Helical" evidence="2">
    <location>
        <begin position="60"/>
        <end position="81"/>
    </location>
</feature>
<dbReference type="EMBL" id="SHNP01000012">
    <property type="protein sequence ID" value="MCX2975706.1"/>
    <property type="molecule type" value="Genomic_DNA"/>
</dbReference>
<dbReference type="InterPro" id="IPR014748">
    <property type="entry name" value="Enoyl-CoA_hydra_C"/>
</dbReference>
<dbReference type="RefSeq" id="WP_279254326.1">
    <property type="nucleotide sequence ID" value="NZ_SHNP01000012.1"/>
</dbReference>
<dbReference type="SUPFAM" id="SSF52096">
    <property type="entry name" value="ClpP/crotonase"/>
    <property type="match status" value="1"/>
</dbReference>
<proteinExistence type="inferred from homology"/>
<dbReference type="InterPro" id="IPR029045">
    <property type="entry name" value="ClpP/crotonase-like_dom_sf"/>
</dbReference>
<keyword evidence="2" id="KW-1133">Transmembrane helix</keyword>
<evidence type="ECO:0000313" key="4">
    <source>
        <dbReference type="Proteomes" id="UP001143307"/>
    </source>
</evidence>
<evidence type="ECO:0000313" key="3">
    <source>
        <dbReference type="EMBL" id="MCX2975706.1"/>
    </source>
</evidence>
<feature type="transmembrane region" description="Helical" evidence="2">
    <location>
        <begin position="101"/>
        <end position="126"/>
    </location>
</feature>
<keyword evidence="2" id="KW-0472">Membrane</keyword>
<sequence>MTFKCIKFDRQDGVAHIELTRPEKANTIDPTLSAELHEVAKLCSNDAETRAVLLSGAGPIFCAGGDLGAFAAFGAALPSAMEDMLQDFHPAIELLSTMNAPVVTAVTGVAFGGGLSLVLASSFVVAASDARFSMAYTGAGLTPDGGATYYLPRIVGLRRAEEMMVTNRQLSAEEALDWGIVNQVVETSELMEKAQAMAARLAKGPTAAFGGVRRMLLQSFDNDLHSQLGLEGKSIVELAASKDGQEGIRAFSEKRKPVFTGN</sequence>
<evidence type="ECO:0000256" key="1">
    <source>
        <dbReference type="ARBA" id="ARBA00005254"/>
    </source>
</evidence>
<protein>
    <submittedName>
        <fullName evidence="3">Enoyl-CoA hydratase/isomerase family protein</fullName>
    </submittedName>
</protein>
<dbReference type="InterPro" id="IPR001753">
    <property type="entry name" value="Enoyl-CoA_hydra/iso"/>
</dbReference>
<dbReference type="Proteomes" id="UP001143307">
    <property type="component" value="Unassembled WGS sequence"/>
</dbReference>
<organism evidence="3 4">
    <name type="scientific">Candidatus Seongchinamella marina</name>
    <dbReference type="NCBI Taxonomy" id="2518990"/>
    <lineage>
        <taxon>Bacteria</taxon>
        <taxon>Pseudomonadati</taxon>
        <taxon>Pseudomonadota</taxon>
        <taxon>Gammaproteobacteria</taxon>
        <taxon>Cellvibrionales</taxon>
        <taxon>Halieaceae</taxon>
        <taxon>Seongchinamella</taxon>
    </lineage>
</organism>
<dbReference type="PANTHER" id="PTHR43459">
    <property type="entry name" value="ENOYL-COA HYDRATASE"/>
    <property type="match status" value="1"/>
</dbReference>
<name>A0ABT3T1J8_9GAMM</name>
<evidence type="ECO:0000256" key="2">
    <source>
        <dbReference type="SAM" id="Phobius"/>
    </source>
</evidence>
<dbReference type="Pfam" id="PF00378">
    <property type="entry name" value="ECH_1"/>
    <property type="match status" value="1"/>
</dbReference>
<accession>A0ABT3T1J8</accession>
<dbReference type="PANTHER" id="PTHR43459:SF1">
    <property type="entry name" value="EG:BACN32G11.4 PROTEIN"/>
    <property type="match status" value="1"/>
</dbReference>
<dbReference type="Gene3D" id="1.10.12.10">
    <property type="entry name" value="Lyase 2-enoyl-coa Hydratase, Chain A, domain 2"/>
    <property type="match status" value="1"/>
</dbReference>